<sequence length="272" mass="28501">MLDRPGDPLAQLDELGHAAHLLAQLLPGVGREGDLLVQDDASGPGAHDQHPVPQEHRLVDVVRDEQDRAVLGPLQGEQIGLEPGAGDRVERAEGLVHEHDLGVVRQHPGDLRPLLHAAGELVGPLVAEVAEAHQLEVLLRALGALLLGDAADPHAQRHVLAHREPRVEVRLLEDDAAPRARAGDRLAGAAGGPAGGREEAGDDLEQRRLPAARGADDADELPAGDVQVGLGERVDDLAAVGDVALGDPLEGDQRLGGGRRRAHRETSSIASG</sequence>
<feature type="region of interest" description="Disordered" evidence="1">
    <location>
        <begin position="34"/>
        <end position="53"/>
    </location>
</feature>
<protein>
    <submittedName>
        <fullName evidence="2">Uncharacterized protein</fullName>
    </submittedName>
</protein>
<dbReference type="Proteomes" id="UP000023067">
    <property type="component" value="Unassembled WGS sequence"/>
</dbReference>
<feature type="region of interest" description="Disordered" evidence="1">
    <location>
        <begin position="245"/>
        <end position="272"/>
    </location>
</feature>
<evidence type="ECO:0000313" key="2">
    <source>
        <dbReference type="EMBL" id="EWS81503.1"/>
    </source>
</evidence>
<proteinExistence type="predicted"/>
<dbReference type="AntiFam" id="ANF00142">
    <property type="entry name" value="Shadow ORF (opposite yadG)"/>
</dbReference>
<feature type="region of interest" description="Disordered" evidence="1">
    <location>
        <begin position="180"/>
        <end position="204"/>
    </location>
</feature>
<evidence type="ECO:0000256" key="1">
    <source>
        <dbReference type="SAM" id="MobiDB-lite"/>
    </source>
</evidence>
<dbReference type="AntiFam" id="ANF00095">
    <property type="entry name" value="Shadow ORF (opposite ABC transporters)"/>
</dbReference>
<gene>
    <name evidence="2" type="ORF">BF93_16460</name>
</gene>
<accession>Z9JU16</accession>
<comment type="caution">
    <text evidence="2">The sequence shown here is derived from an EMBL/GenBank/DDBJ whole genome shotgun (WGS) entry which is preliminary data.</text>
</comment>
<dbReference type="EMBL" id="JDYK01000007">
    <property type="protein sequence ID" value="EWS81503.1"/>
    <property type="molecule type" value="Genomic_DNA"/>
</dbReference>
<evidence type="ECO:0000313" key="3">
    <source>
        <dbReference type="Proteomes" id="UP000023067"/>
    </source>
</evidence>
<keyword evidence="3" id="KW-1185">Reference proteome</keyword>
<dbReference type="AlphaFoldDB" id="Z9JU16"/>
<reference evidence="2 3" key="1">
    <citation type="submission" date="2014-02" db="EMBL/GenBank/DDBJ databases">
        <title>Genome sequence of Brachybacterium phenoliresistens strain W13A50.</title>
        <authorList>
            <person name="Wang X."/>
        </authorList>
    </citation>
    <scope>NUCLEOTIDE SEQUENCE [LARGE SCALE GENOMIC DNA]</scope>
    <source>
        <strain evidence="2 3">W13A50</strain>
    </source>
</reference>
<name>Z9JU16_9MICO</name>
<organism evidence="2 3">
    <name type="scientific">Brachybacterium phenoliresistens</name>
    <dbReference type="NCBI Taxonomy" id="396014"/>
    <lineage>
        <taxon>Bacteria</taxon>
        <taxon>Bacillati</taxon>
        <taxon>Actinomycetota</taxon>
        <taxon>Actinomycetes</taxon>
        <taxon>Micrococcales</taxon>
        <taxon>Dermabacteraceae</taxon>
        <taxon>Brachybacterium</taxon>
    </lineage>
</organism>
<dbReference type="HOGENOM" id="CLU_1021843_0_0_11"/>